<dbReference type="EMBL" id="CP098401">
    <property type="protein sequence ID" value="URW75327.1"/>
    <property type="molecule type" value="Genomic_DNA"/>
</dbReference>
<accession>A0ABY4TV20</accession>
<protein>
    <submittedName>
        <fullName evidence="1">Uncharacterized protein</fullName>
    </submittedName>
</protein>
<evidence type="ECO:0000313" key="1">
    <source>
        <dbReference type="EMBL" id="URW75327.1"/>
    </source>
</evidence>
<evidence type="ECO:0000313" key="2">
    <source>
        <dbReference type="Proteomes" id="UP001055580"/>
    </source>
</evidence>
<gene>
    <name evidence="1" type="ORF">M9980_12410</name>
</gene>
<name>A0ABY4TV20_9SPHN</name>
<dbReference type="Proteomes" id="UP001055580">
    <property type="component" value="Chromosome"/>
</dbReference>
<reference evidence="1" key="1">
    <citation type="submission" date="2022-05" db="EMBL/GenBank/DDBJ databases">
        <title>Sphingomonas sp. strain RMG20 Genome sequencing and assembly.</title>
        <authorList>
            <person name="Kim I."/>
        </authorList>
    </citation>
    <scope>NUCLEOTIDE SEQUENCE</scope>
    <source>
        <strain evidence="1">RMG20</strain>
    </source>
</reference>
<dbReference type="RefSeq" id="WP_250751389.1">
    <property type="nucleotide sequence ID" value="NZ_CP098401.1"/>
</dbReference>
<organism evidence="1 2">
    <name type="scientific">Sphingomonas donggukensis</name>
    <dbReference type="NCBI Taxonomy" id="2949093"/>
    <lineage>
        <taxon>Bacteria</taxon>
        <taxon>Pseudomonadati</taxon>
        <taxon>Pseudomonadota</taxon>
        <taxon>Alphaproteobacteria</taxon>
        <taxon>Sphingomonadales</taxon>
        <taxon>Sphingomonadaceae</taxon>
        <taxon>Sphingomonas</taxon>
    </lineage>
</organism>
<keyword evidence="2" id="KW-1185">Reference proteome</keyword>
<sequence>MFNIHDAPQTSATSADRKVWTAPQVVKIRAGDAELGANPVIPEGQFGKGS</sequence>
<proteinExistence type="predicted"/>